<organism evidence="5 6">
    <name type="scientific">Crossiella cryophila</name>
    <dbReference type="NCBI Taxonomy" id="43355"/>
    <lineage>
        <taxon>Bacteria</taxon>
        <taxon>Bacillati</taxon>
        <taxon>Actinomycetota</taxon>
        <taxon>Actinomycetes</taxon>
        <taxon>Pseudonocardiales</taxon>
        <taxon>Pseudonocardiaceae</taxon>
        <taxon>Crossiella</taxon>
    </lineage>
</organism>
<feature type="coiled-coil region" evidence="3">
    <location>
        <begin position="262"/>
        <end position="289"/>
    </location>
</feature>
<evidence type="ECO:0000313" key="5">
    <source>
        <dbReference type="EMBL" id="MBB4680379.1"/>
    </source>
</evidence>
<dbReference type="Gene3D" id="1.25.40.10">
    <property type="entry name" value="Tetratricopeptide repeat domain"/>
    <property type="match status" value="2"/>
</dbReference>
<comment type="caution">
    <text evidence="5">The sequence shown here is derived from an EMBL/GenBank/DDBJ whole genome shotgun (WGS) entry which is preliminary data.</text>
</comment>
<dbReference type="EMBL" id="JACHMH010000001">
    <property type="protein sequence ID" value="MBB4680379.1"/>
    <property type="molecule type" value="Genomic_DNA"/>
</dbReference>
<dbReference type="InterPro" id="IPR045431">
    <property type="entry name" value="EAD2"/>
</dbReference>
<dbReference type="AlphaFoldDB" id="A0A7W7FYT1"/>
<dbReference type="PANTHER" id="PTHR45641:SF19">
    <property type="entry name" value="NEPHROCYSTIN-3"/>
    <property type="match status" value="1"/>
</dbReference>
<dbReference type="Proteomes" id="UP000533598">
    <property type="component" value="Unassembled WGS sequence"/>
</dbReference>
<keyword evidence="1" id="KW-0677">Repeat</keyword>
<evidence type="ECO:0000313" key="6">
    <source>
        <dbReference type="Proteomes" id="UP000533598"/>
    </source>
</evidence>
<evidence type="ECO:0000259" key="4">
    <source>
        <dbReference type="Pfam" id="PF19956"/>
    </source>
</evidence>
<keyword evidence="3" id="KW-0175">Coiled coil</keyword>
<accession>A0A7W7FYT1</accession>
<dbReference type="InterPro" id="IPR011990">
    <property type="entry name" value="TPR-like_helical_dom_sf"/>
</dbReference>
<protein>
    <recommendedName>
        <fullName evidence="4">Effector-associated domain-containing protein</fullName>
    </recommendedName>
</protein>
<sequence length="755" mass="82574">MSESTAQETRLAGQVRRLRARLAGPGGDGVETRAALALALLRLGGHQARTGQRVAALTAAREAAALTLDLAESTVDDPARTREWLSLLSHSLQIEYEVTRDLHVLDRAISTLNQVLGLLEPDDRDLSGHLSNLGNALRQRHEHTFDERDLQHAVRRQRQALRCAPDDDRDRSALLANLGASLRLHYERTGDLDSLDEAIAVLRQATAATSPEHPGRLRRLSNLGAALRARHSRLADPADLTEAEAILRRAADGILPDSDDALAVLSNLANVLQDEADALRDSAKLAEAAEVFRQVADRRRVLLGPEHPDTLATRNNLANILAQQGELAAAEQTYTALLADLPRVLGADHPDTLASRNNLANVLAQQGKLAEAEAAYTALLTDQLRVLGADHPDTLDCRNNLATALTQQGKLVLAQQTYQEVLAAQLRVRGEDHPDTQRTKALLSGLADMLCSRVSVVVPRVMLVVHTNSTADSADRARITVRRRMYEALKNAVTRSHIPWADCATESYGDGVLLLLSPQVSREQLVAMVPDNLSRELRAVNANLLPIDQLRLRVAMHAGPVRVDDRGVTSPAVRETFGMADAPALHESQRRDRADLALIISDALYQSTTRTPGALFRPARVPVRNADLLAWILHRPRELTVGQPNAGLRPSTVDPYVLVLATDALLAVPLCRFPYSRQRLLDSLDPAISSSVHRDSRARQEVQNILRTCLAHEDGLSQLLAAVRRLEHTTLPVRHLTTTLARLFADRGKPGPRAT</sequence>
<keyword evidence="2" id="KW-0802">TPR repeat</keyword>
<evidence type="ECO:0000256" key="3">
    <source>
        <dbReference type="SAM" id="Coils"/>
    </source>
</evidence>
<reference evidence="5 6" key="1">
    <citation type="submission" date="2020-08" db="EMBL/GenBank/DDBJ databases">
        <title>Sequencing the genomes of 1000 actinobacteria strains.</title>
        <authorList>
            <person name="Klenk H.-P."/>
        </authorList>
    </citation>
    <scope>NUCLEOTIDE SEQUENCE [LARGE SCALE GENOMIC DNA]</scope>
    <source>
        <strain evidence="5 6">DSM 44230</strain>
    </source>
</reference>
<gene>
    <name evidence="5" type="ORF">HNR67_006497</name>
</gene>
<dbReference type="Pfam" id="PF19956">
    <property type="entry name" value="EAD2"/>
    <property type="match status" value="1"/>
</dbReference>
<evidence type="ECO:0000256" key="1">
    <source>
        <dbReference type="ARBA" id="ARBA00022737"/>
    </source>
</evidence>
<dbReference type="Pfam" id="PF13424">
    <property type="entry name" value="TPR_12"/>
    <property type="match status" value="2"/>
</dbReference>
<evidence type="ECO:0000256" key="2">
    <source>
        <dbReference type="ARBA" id="ARBA00022803"/>
    </source>
</evidence>
<feature type="domain" description="Effector-associated" evidence="4">
    <location>
        <begin position="662"/>
        <end position="739"/>
    </location>
</feature>
<keyword evidence="6" id="KW-1185">Reference proteome</keyword>
<proteinExistence type="predicted"/>
<dbReference type="PANTHER" id="PTHR45641">
    <property type="entry name" value="TETRATRICOPEPTIDE REPEAT PROTEIN (AFU_ORTHOLOGUE AFUA_6G03870)"/>
    <property type="match status" value="1"/>
</dbReference>
<dbReference type="RefSeq" id="WP_185006135.1">
    <property type="nucleotide sequence ID" value="NZ_BAAAUI010000005.1"/>
</dbReference>
<dbReference type="SUPFAM" id="SSF48452">
    <property type="entry name" value="TPR-like"/>
    <property type="match status" value="1"/>
</dbReference>
<name>A0A7W7FYT1_9PSEU</name>